<evidence type="ECO:0000256" key="8">
    <source>
        <dbReference type="ARBA" id="ARBA00048428"/>
    </source>
</evidence>
<evidence type="ECO:0000313" key="10">
    <source>
        <dbReference type="EMBL" id="RYO75173.1"/>
    </source>
</evidence>
<keyword evidence="11" id="KW-1185">Reference proteome</keyword>
<dbReference type="PANTHER" id="PTHR43675">
    <property type="entry name" value="ARSENITE METHYLTRANSFERASE"/>
    <property type="match status" value="1"/>
</dbReference>
<keyword evidence="2" id="KW-0949">S-adenosyl-L-methionine</keyword>
<comment type="catalytic activity">
    <reaction evidence="6">
        <text>arsenic triglutathione + [thioredoxin]-dithiol + S-adenosyl-L-methionine + 2 H2O = methylarsonous acid + [thioredoxin]-disulfide + 3 glutathione + S-adenosyl-L-homocysteine + H(+)</text>
        <dbReference type="Rhea" id="RHEA:69460"/>
        <dbReference type="Rhea" id="RHEA-COMP:10698"/>
        <dbReference type="Rhea" id="RHEA-COMP:10700"/>
        <dbReference type="ChEBI" id="CHEBI:15377"/>
        <dbReference type="ChEBI" id="CHEBI:15378"/>
        <dbReference type="ChEBI" id="CHEBI:17826"/>
        <dbReference type="ChEBI" id="CHEBI:29950"/>
        <dbReference type="ChEBI" id="CHEBI:50058"/>
        <dbReference type="ChEBI" id="CHEBI:57856"/>
        <dbReference type="ChEBI" id="CHEBI:57925"/>
        <dbReference type="ChEBI" id="CHEBI:59789"/>
        <dbReference type="ChEBI" id="CHEBI:183640"/>
        <dbReference type="EC" id="2.1.1.137"/>
    </reaction>
</comment>
<dbReference type="EC" id="2.1.1.137" evidence="4"/>
<dbReference type="AlphaFoldDB" id="A0A4Q4SU29"/>
<dbReference type="Proteomes" id="UP000293360">
    <property type="component" value="Unassembled WGS sequence"/>
</dbReference>
<dbReference type="OrthoDB" id="66144at2759"/>
<name>A0A4Q4SU29_9PEZI</name>
<gene>
    <name evidence="10" type="ORF">DL764_010567</name>
</gene>
<evidence type="ECO:0000256" key="2">
    <source>
        <dbReference type="ARBA" id="ARBA00022691"/>
    </source>
</evidence>
<accession>A0A4Q4SU29</accession>
<dbReference type="InterPro" id="IPR025714">
    <property type="entry name" value="Methyltranfer_dom"/>
</dbReference>
<evidence type="ECO:0000256" key="6">
    <source>
        <dbReference type="ARBA" id="ARBA00047941"/>
    </source>
</evidence>
<feature type="domain" description="Methyltransferase" evidence="9">
    <location>
        <begin position="75"/>
        <end position="224"/>
    </location>
</feature>
<evidence type="ECO:0000256" key="1">
    <source>
        <dbReference type="ARBA" id="ARBA00022679"/>
    </source>
</evidence>
<keyword evidence="1" id="KW-0808">Transferase</keyword>
<dbReference type="Gene3D" id="3.40.50.150">
    <property type="entry name" value="Vaccinia Virus protein VP39"/>
    <property type="match status" value="1"/>
</dbReference>
<evidence type="ECO:0000256" key="7">
    <source>
        <dbReference type="ARBA" id="ARBA00047943"/>
    </source>
</evidence>
<comment type="catalytic activity">
    <reaction evidence="8">
        <text>arsenic triglutathione + 3 [thioredoxin]-dithiol + 3 S-adenosyl-L-methionine = trimethylarsine + 3 [thioredoxin]-disulfide + 3 glutathione + 3 S-adenosyl-L-homocysteine + 3 H(+)</text>
        <dbReference type="Rhea" id="RHEA:69432"/>
        <dbReference type="Rhea" id="RHEA-COMP:10698"/>
        <dbReference type="Rhea" id="RHEA-COMP:10700"/>
        <dbReference type="ChEBI" id="CHEBI:15378"/>
        <dbReference type="ChEBI" id="CHEBI:27130"/>
        <dbReference type="ChEBI" id="CHEBI:29950"/>
        <dbReference type="ChEBI" id="CHEBI:50058"/>
        <dbReference type="ChEBI" id="CHEBI:57856"/>
        <dbReference type="ChEBI" id="CHEBI:57925"/>
        <dbReference type="ChEBI" id="CHEBI:59789"/>
        <dbReference type="ChEBI" id="CHEBI:183640"/>
        <dbReference type="EC" id="2.1.1.137"/>
    </reaction>
</comment>
<evidence type="ECO:0000256" key="4">
    <source>
        <dbReference type="ARBA" id="ARBA00034521"/>
    </source>
</evidence>
<reference evidence="10 11" key="1">
    <citation type="submission" date="2018-06" db="EMBL/GenBank/DDBJ databases">
        <title>Complete Genomes of Monosporascus.</title>
        <authorList>
            <person name="Robinson A.J."/>
            <person name="Natvig D.O."/>
        </authorList>
    </citation>
    <scope>NUCLEOTIDE SEQUENCE [LARGE SCALE GENOMIC DNA]</scope>
    <source>
        <strain evidence="10 11">CBS 110550</strain>
    </source>
</reference>
<comment type="caution">
    <text evidence="10">The sequence shown here is derived from an EMBL/GenBank/DDBJ whole genome shotgun (WGS) entry which is preliminary data.</text>
</comment>
<dbReference type="PANTHER" id="PTHR43675:SF8">
    <property type="entry name" value="ARSENITE METHYLTRANSFERASE"/>
    <property type="match status" value="1"/>
</dbReference>
<evidence type="ECO:0000256" key="3">
    <source>
        <dbReference type="ARBA" id="ARBA00034487"/>
    </source>
</evidence>
<protein>
    <recommendedName>
        <fullName evidence="5">Arsenite methyltransferase</fullName>
        <ecNumber evidence="4">2.1.1.137</ecNumber>
    </recommendedName>
</protein>
<sequence>MTLDNAAEGINPAQGIRTMQEYYGTTLQSSADLRTSACNAAEPPTPLVARALARVHDQVKERFYGCGSPFPPALDGITALDLGCGSGRDCYVLSQLVGPGGRVIGVDLTDEQIAVARAHVDWHAKEYGYANVDFKSGQIECLAEIGVEDNSVDLVISNCVLNLSVDKPQAIREIFRVLKPGGELYLSDIFSDRRLPPELSKDPVLRGECLAGAWYWEDFRRTVASVGCMDCRAASRTPVKIQDPDIEEKIGFATFTSCTLRAFKLPLEDQCEDFGQVAVYSGGLAGHPHSFALDDHHTFPRGKAVPVCGNTADMLSATRYAPYFSVIGEKTTHYGRFPCAQVEQDPPAPATGCC</sequence>
<organism evidence="10 11">
    <name type="scientific">Monosporascus ibericus</name>
    <dbReference type="NCBI Taxonomy" id="155417"/>
    <lineage>
        <taxon>Eukaryota</taxon>
        <taxon>Fungi</taxon>
        <taxon>Dikarya</taxon>
        <taxon>Ascomycota</taxon>
        <taxon>Pezizomycotina</taxon>
        <taxon>Sordariomycetes</taxon>
        <taxon>Xylariomycetidae</taxon>
        <taxon>Xylariales</taxon>
        <taxon>Xylariales incertae sedis</taxon>
        <taxon>Monosporascus</taxon>
    </lineage>
</organism>
<proteinExistence type="inferred from homology"/>
<comment type="catalytic activity">
    <reaction evidence="7">
        <text>arsenic triglutathione + 2 [thioredoxin]-dithiol + 2 S-adenosyl-L-methionine + H2O = dimethylarsinous acid + 2 [thioredoxin]-disulfide + 3 glutathione + 2 S-adenosyl-L-homocysteine + 2 H(+)</text>
        <dbReference type="Rhea" id="RHEA:69464"/>
        <dbReference type="Rhea" id="RHEA-COMP:10698"/>
        <dbReference type="Rhea" id="RHEA-COMP:10700"/>
        <dbReference type="ChEBI" id="CHEBI:15377"/>
        <dbReference type="ChEBI" id="CHEBI:15378"/>
        <dbReference type="ChEBI" id="CHEBI:23808"/>
        <dbReference type="ChEBI" id="CHEBI:29950"/>
        <dbReference type="ChEBI" id="CHEBI:50058"/>
        <dbReference type="ChEBI" id="CHEBI:57856"/>
        <dbReference type="ChEBI" id="CHEBI:57925"/>
        <dbReference type="ChEBI" id="CHEBI:59789"/>
        <dbReference type="ChEBI" id="CHEBI:183640"/>
        <dbReference type="EC" id="2.1.1.137"/>
    </reaction>
</comment>
<evidence type="ECO:0000256" key="5">
    <source>
        <dbReference type="ARBA" id="ARBA00034545"/>
    </source>
</evidence>
<dbReference type="EMBL" id="QJNU01001569">
    <property type="protein sequence ID" value="RYO75173.1"/>
    <property type="molecule type" value="Genomic_DNA"/>
</dbReference>
<evidence type="ECO:0000313" key="11">
    <source>
        <dbReference type="Proteomes" id="UP000293360"/>
    </source>
</evidence>
<evidence type="ECO:0000259" key="9">
    <source>
        <dbReference type="Pfam" id="PF13847"/>
    </source>
</evidence>
<dbReference type="Pfam" id="PF13847">
    <property type="entry name" value="Methyltransf_31"/>
    <property type="match status" value="1"/>
</dbReference>
<dbReference type="GO" id="GO:0030791">
    <property type="term" value="F:arsenite methyltransferase activity"/>
    <property type="evidence" value="ECO:0007669"/>
    <property type="project" value="UniProtKB-EC"/>
</dbReference>
<dbReference type="STRING" id="155417.A0A4Q4SU29"/>
<dbReference type="CDD" id="cd02440">
    <property type="entry name" value="AdoMet_MTases"/>
    <property type="match status" value="1"/>
</dbReference>
<dbReference type="SUPFAM" id="SSF53335">
    <property type="entry name" value="S-adenosyl-L-methionine-dependent methyltransferases"/>
    <property type="match status" value="1"/>
</dbReference>
<comment type="similarity">
    <text evidence="3">Belongs to the methyltransferase superfamily. Arsenite methyltransferase family.</text>
</comment>
<dbReference type="Gene3D" id="3.40.5.100">
    <property type="match status" value="1"/>
</dbReference>
<dbReference type="InterPro" id="IPR026669">
    <property type="entry name" value="Arsenite_MeTrfase-like"/>
</dbReference>
<dbReference type="InterPro" id="IPR029063">
    <property type="entry name" value="SAM-dependent_MTases_sf"/>
</dbReference>